<dbReference type="Proteomes" id="UP000186819">
    <property type="component" value="Unassembled WGS sequence"/>
</dbReference>
<dbReference type="STRING" id="34027.SAMN05421829_101263"/>
<evidence type="ECO:0008006" key="5">
    <source>
        <dbReference type="Google" id="ProtNLM"/>
    </source>
</evidence>
<accession>A0A1N6NEP6</accession>
<name>A0A1N6NEP6_9RHOO</name>
<organism evidence="3 4">
    <name type="scientific">Aromatoleum tolulyticum</name>
    <dbReference type="NCBI Taxonomy" id="34027"/>
    <lineage>
        <taxon>Bacteria</taxon>
        <taxon>Pseudomonadati</taxon>
        <taxon>Pseudomonadota</taxon>
        <taxon>Betaproteobacteria</taxon>
        <taxon>Rhodocyclales</taxon>
        <taxon>Rhodocyclaceae</taxon>
        <taxon>Aromatoleum</taxon>
    </lineage>
</organism>
<dbReference type="AlphaFoldDB" id="A0A1N6NEP6"/>
<reference evidence="4" key="1">
    <citation type="submission" date="2017-01" db="EMBL/GenBank/DDBJ databases">
        <authorList>
            <person name="Varghese N."/>
            <person name="Submissions S."/>
        </authorList>
    </citation>
    <scope>NUCLEOTIDE SEQUENCE [LARGE SCALE GENOMIC DNA]</scope>
    <source>
        <strain evidence="4">ATCC 51758</strain>
    </source>
</reference>
<keyword evidence="4" id="KW-1185">Reference proteome</keyword>
<keyword evidence="1 2" id="KW-0732">Signal</keyword>
<dbReference type="Gene3D" id="3.30.1450.10">
    <property type="match status" value="1"/>
</dbReference>
<gene>
    <name evidence="3" type="ORF">SAMN05421829_101263</name>
</gene>
<sequence>MRHAAAIAQWGRIAALLAAATIAGSCATMPGSRPLATEADAIAAHGRPVRYWQNEDGTRTLEYSNQPFGHVTLMVTVAASGAVLRQQNALAFENLTRVERGMTREQVSRLLGTHRSVEFFRLSGEEVWDWNIENDGPGIYTYFNVHFIDGRVVRTSRTYIFPHDGPEMGGRSGFPMFPSAPLHPLRPRHLTAAS</sequence>
<dbReference type="EMBL" id="FTMD01000001">
    <property type="protein sequence ID" value="SIP90521.1"/>
    <property type="molecule type" value="Genomic_DNA"/>
</dbReference>
<evidence type="ECO:0000313" key="3">
    <source>
        <dbReference type="EMBL" id="SIP90521.1"/>
    </source>
</evidence>
<feature type="signal peptide" evidence="2">
    <location>
        <begin position="1"/>
        <end position="27"/>
    </location>
</feature>
<evidence type="ECO:0000256" key="2">
    <source>
        <dbReference type="SAM" id="SignalP"/>
    </source>
</evidence>
<proteinExistence type="predicted"/>
<evidence type="ECO:0000256" key="1">
    <source>
        <dbReference type="ARBA" id="ARBA00022729"/>
    </source>
</evidence>
<protein>
    <recommendedName>
        <fullName evidence="5">Beta-barrel assembly machine subunit BamE</fullName>
    </recommendedName>
</protein>
<dbReference type="InterPro" id="IPR037873">
    <property type="entry name" value="BamE-like"/>
</dbReference>
<evidence type="ECO:0000313" key="4">
    <source>
        <dbReference type="Proteomes" id="UP000186819"/>
    </source>
</evidence>
<dbReference type="PROSITE" id="PS51257">
    <property type="entry name" value="PROKAR_LIPOPROTEIN"/>
    <property type="match status" value="1"/>
</dbReference>
<feature type="chain" id="PRO_5012410442" description="Beta-barrel assembly machine subunit BamE" evidence="2">
    <location>
        <begin position="28"/>
        <end position="194"/>
    </location>
</feature>